<proteinExistence type="predicted"/>
<keyword evidence="2" id="KW-1185">Reference proteome</keyword>
<dbReference type="InterPro" id="IPR043148">
    <property type="entry name" value="TagF_C"/>
</dbReference>
<evidence type="ECO:0000313" key="1">
    <source>
        <dbReference type="EMBL" id="QGH35227.1"/>
    </source>
</evidence>
<organism evidence="1 2">
    <name type="scientific">Gracilibacillus salitolerans</name>
    <dbReference type="NCBI Taxonomy" id="2663022"/>
    <lineage>
        <taxon>Bacteria</taxon>
        <taxon>Bacillati</taxon>
        <taxon>Bacillota</taxon>
        <taxon>Bacilli</taxon>
        <taxon>Bacillales</taxon>
        <taxon>Bacillaceae</taxon>
        <taxon>Gracilibacillus</taxon>
    </lineage>
</organism>
<name>A0A5Q2TMC6_9BACI</name>
<dbReference type="RefSeq" id="WP_153791685.1">
    <property type="nucleotide sequence ID" value="NZ_CP045915.1"/>
</dbReference>
<dbReference type="Gene3D" id="3.40.50.12580">
    <property type="match status" value="1"/>
</dbReference>
<evidence type="ECO:0000313" key="2">
    <source>
        <dbReference type="Proteomes" id="UP000339690"/>
    </source>
</evidence>
<reference evidence="1 2" key="1">
    <citation type="submission" date="2019-11" db="EMBL/GenBank/DDBJ databases">
        <title>Gracilibacillus salitolerans sp. nov., a moderate halophile isolated from a saline soil in northwest China.</title>
        <authorList>
            <person name="Gan L."/>
        </authorList>
    </citation>
    <scope>NUCLEOTIDE SEQUENCE [LARGE SCALE GENOMIC DNA]</scope>
    <source>
        <strain evidence="1 2">SCU50</strain>
    </source>
</reference>
<dbReference type="AlphaFoldDB" id="A0A5Q2TMC6"/>
<gene>
    <name evidence="1" type="ORF">GI584_14735</name>
</gene>
<sequence length="494" mass="57823">MDKFLKNYWSMYLDFLHDFESLTYRKYEIVHFCHLPAYVLPKQHLMNDLQKGFYTPYAKHEVISSKEIQDKFSAFIEKHKSNQPRPGGKIAIHVDKLLRFPNLNMQQKFSPANTIIITNGSVQNNYRRRVKKKNRVRPLNQTVVTTKQKNKPKQIQRIPLYYFGDMQVKVEEQIKQVQRHARQLLAKYKDHPLYSRPSFQKWLLQNISSVITYMEKTEKWFKQINISCIIVSTTHSFISRILAVLGSSKGITSICMQHGIISSELGYIPKIATVDALYGQFEKDWYQKLGVEGNSLEIIGHPRFDQAYSPTRINRTLFYQRLGLNKNQKTIMIAVRGNEDNTQWRKFIHTLNSKLSFNIIIKNYPNKQPHQLTKEFPNVFASQGYGIYDIFPHVDTVIAYSSTVGLEAMLSNKMVFILNKDFPGTTGYYQRLGELMQYDPQQLAEKLIVYFTQPHFRQYAEKLRTQFLSYAYPNTQKSIVRLNLLIDQLVAKGG</sequence>
<dbReference type="EMBL" id="CP045915">
    <property type="protein sequence ID" value="QGH35227.1"/>
    <property type="molecule type" value="Genomic_DNA"/>
</dbReference>
<dbReference type="KEGG" id="grc:GI584_14735"/>
<accession>A0A5Q2TMC6</accession>
<dbReference type="Proteomes" id="UP000339690">
    <property type="component" value="Chromosome"/>
</dbReference>
<dbReference type="SUPFAM" id="SSF53756">
    <property type="entry name" value="UDP-Glycosyltransferase/glycogen phosphorylase"/>
    <property type="match status" value="1"/>
</dbReference>
<protein>
    <submittedName>
        <fullName evidence="1">Uncharacterized protein</fullName>
    </submittedName>
</protein>